<feature type="non-terminal residue" evidence="3">
    <location>
        <position position="1"/>
    </location>
</feature>
<keyword evidence="1" id="KW-0479">Metal-binding</keyword>
<evidence type="ECO:0000256" key="1">
    <source>
        <dbReference type="PROSITE-ProRule" id="PRU00042"/>
    </source>
</evidence>
<keyword evidence="1" id="KW-0862">Zinc</keyword>
<evidence type="ECO:0000313" key="4">
    <source>
        <dbReference type="Proteomes" id="UP000789901"/>
    </source>
</evidence>
<evidence type="ECO:0000259" key="2">
    <source>
        <dbReference type="PROSITE" id="PS50157"/>
    </source>
</evidence>
<keyword evidence="4" id="KW-1185">Reference proteome</keyword>
<dbReference type="EMBL" id="CAJVQB010062716">
    <property type="protein sequence ID" value="CAG8840384.1"/>
    <property type="molecule type" value="Genomic_DNA"/>
</dbReference>
<proteinExistence type="predicted"/>
<organism evidence="3 4">
    <name type="scientific">Gigaspora margarita</name>
    <dbReference type="NCBI Taxonomy" id="4874"/>
    <lineage>
        <taxon>Eukaryota</taxon>
        <taxon>Fungi</taxon>
        <taxon>Fungi incertae sedis</taxon>
        <taxon>Mucoromycota</taxon>
        <taxon>Glomeromycotina</taxon>
        <taxon>Glomeromycetes</taxon>
        <taxon>Diversisporales</taxon>
        <taxon>Gigasporaceae</taxon>
        <taxon>Gigaspora</taxon>
    </lineage>
</organism>
<dbReference type="PROSITE" id="PS50157">
    <property type="entry name" value="ZINC_FINGER_C2H2_2"/>
    <property type="match status" value="1"/>
</dbReference>
<name>A0ABN7WTC5_GIGMA</name>
<dbReference type="Proteomes" id="UP000789901">
    <property type="component" value="Unassembled WGS sequence"/>
</dbReference>
<dbReference type="PROSITE" id="PS00028">
    <property type="entry name" value="ZINC_FINGER_C2H2_1"/>
    <property type="match status" value="1"/>
</dbReference>
<keyword evidence="1" id="KW-0863">Zinc-finger</keyword>
<comment type="caution">
    <text evidence="3">The sequence shown here is derived from an EMBL/GenBank/DDBJ whole genome shotgun (WGS) entry which is preliminary data.</text>
</comment>
<gene>
    <name evidence="3" type="ORF">GMARGA_LOCUS34884</name>
</gene>
<accession>A0ABN7WTC5</accession>
<protein>
    <submittedName>
        <fullName evidence="3">14647_t:CDS:1</fullName>
    </submittedName>
</protein>
<sequence length="139" mass="16436">KKAVDLLKENNRILPPLTKGKDSHYLNPIHILQYMNKTKLPKYNEKCLSILLQTHQRLCCNICNKYFSTMKIITKHKQEIHTNQLRKKTKNQTFVHNFELPIILIENVSLSYFSTQKVIKSLDNLDNDNYQVQLINQIL</sequence>
<evidence type="ECO:0000313" key="3">
    <source>
        <dbReference type="EMBL" id="CAG8840384.1"/>
    </source>
</evidence>
<feature type="domain" description="C2H2-type" evidence="2">
    <location>
        <begin position="58"/>
        <end position="86"/>
    </location>
</feature>
<reference evidence="3 4" key="1">
    <citation type="submission" date="2021-06" db="EMBL/GenBank/DDBJ databases">
        <authorList>
            <person name="Kallberg Y."/>
            <person name="Tangrot J."/>
            <person name="Rosling A."/>
        </authorList>
    </citation>
    <scope>NUCLEOTIDE SEQUENCE [LARGE SCALE GENOMIC DNA]</scope>
    <source>
        <strain evidence="3 4">120-4 pot B 10/14</strain>
    </source>
</reference>
<dbReference type="InterPro" id="IPR013087">
    <property type="entry name" value="Znf_C2H2_type"/>
</dbReference>